<gene>
    <name evidence="1" type="primary">RRP9</name>
    <name evidence="1" type="ORF">FBU59_001607</name>
</gene>
<reference evidence="1" key="1">
    <citation type="submission" date="2022-07" db="EMBL/GenBank/DDBJ databases">
        <title>Phylogenomic reconstructions and comparative analyses of Kickxellomycotina fungi.</title>
        <authorList>
            <person name="Reynolds N.K."/>
            <person name="Stajich J.E."/>
            <person name="Barry K."/>
            <person name="Grigoriev I.V."/>
            <person name="Crous P."/>
            <person name="Smith M.E."/>
        </authorList>
    </citation>
    <scope>NUCLEOTIDE SEQUENCE</scope>
    <source>
        <strain evidence="1">NRRL 5244</strain>
    </source>
</reference>
<dbReference type="EMBL" id="JANBPW010000744">
    <property type="protein sequence ID" value="KAJ1948414.1"/>
    <property type="molecule type" value="Genomic_DNA"/>
</dbReference>
<protein>
    <submittedName>
        <fullName evidence="1">Pre-rRNA processing protein</fullName>
    </submittedName>
</protein>
<proteinExistence type="predicted"/>
<evidence type="ECO:0000313" key="2">
    <source>
        <dbReference type="Proteomes" id="UP001150603"/>
    </source>
</evidence>
<sequence length="569" mass="62593">MAGDRFLAKGVTRTKRQRNGRPVNKGGAAAAGPKSRSKKAAKGSEDSGSDSDGIGDIESLEHQYGPNEDELSSEDEDEFLESAADKRLRLAKEYIGKVRTAAEQHSGEIDAAQIDRDLIAERLMTDAKERTGKWSRRIAEQFLYGVDEEHLTELKQGSRSTITCAAVTPDGKFVFSGSKDGSMTKWDAQNGKRIWTVKAQRKQKGGNKSGQAADAEAGKKKAVGHSDHILSIAISSDGQFVATGGRDRKINVWAVRDCRHLTTFHQHKDWVTGLVFRRGANHLYSCSADRMVKMWNIDELAYMDTLFGHQDSIISIAALQREQAVTVGGRDKTVRLWRIADEAQLVFRAGSTTDQQRLTKSLADANKSEATRALDLNQATRDDITRHEDLLRELAGQEIEMHEGSVDCVAMIDEETYVTGGDSGALSLWSVQKKKPIFVQHAAHGMQPNADGSQSVRPRWITALATVPYTDLVLSASSDGYMRLWRMRDGKLPGFDLVNVIEIGGIVNSIDIKEMTGSGGRNEDVLAVKRDLVVVAAVGLEPRLGRWTKGTARNAIKVFHLSAVKPQRK</sequence>
<dbReference type="Proteomes" id="UP001150603">
    <property type="component" value="Unassembled WGS sequence"/>
</dbReference>
<comment type="caution">
    <text evidence="1">The sequence shown here is derived from an EMBL/GenBank/DDBJ whole genome shotgun (WGS) entry which is preliminary data.</text>
</comment>
<accession>A0ACC1JDU2</accession>
<evidence type="ECO:0000313" key="1">
    <source>
        <dbReference type="EMBL" id="KAJ1948414.1"/>
    </source>
</evidence>
<organism evidence="1 2">
    <name type="scientific">Linderina macrospora</name>
    <dbReference type="NCBI Taxonomy" id="4868"/>
    <lineage>
        <taxon>Eukaryota</taxon>
        <taxon>Fungi</taxon>
        <taxon>Fungi incertae sedis</taxon>
        <taxon>Zoopagomycota</taxon>
        <taxon>Kickxellomycotina</taxon>
        <taxon>Kickxellomycetes</taxon>
        <taxon>Kickxellales</taxon>
        <taxon>Kickxellaceae</taxon>
        <taxon>Linderina</taxon>
    </lineage>
</organism>
<name>A0ACC1JDU2_9FUNG</name>
<keyword evidence="2" id="KW-1185">Reference proteome</keyword>